<comment type="caution">
    <text evidence="1">The sequence shown here is derived from an EMBL/GenBank/DDBJ whole genome shotgun (WGS) entry which is preliminary data.</text>
</comment>
<reference evidence="1" key="1">
    <citation type="submission" date="2020-05" db="EMBL/GenBank/DDBJ databases">
        <title>WGS assembly of Panicum virgatum.</title>
        <authorList>
            <person name="Lovell J.T."/>
            <person name="Jenkins J."/>
            <person name="Shu S."/>
            <person name="Juenger T.E."/>
            <person name="Schmutz J."/>
        </authorList>
    </citation>
    <scope>NUCLEOTIDE SEQUENCE</scope>
    <source>
        <strain evidence="1">AP13</strain>
    </source>
</reference>
<keyword evidence="2" id="KW-1185">Reference proteome</keyword>
<protein>
    <submittedName>
        <fullName evidence="1">Uncharacterized protein</fullName>
    </submittedName>
</protein>
<dbReference type="EMBL" id="CM029049">
    <property type="protein sequence ID" value="KAG2572131.1"/>
    <property type="molecule type" value="Genomic_DNA"/>
</dbReference>
<dbReference type="Proteomes" id="UP000823388">
    <property type="component" value="Chromosome 7K"/>
</dbReference>
<proteinExistence type="predicted"/>
<dbReference type="AlphaFoldDB" id="A0A8T0QB88"/>
<evidence type="ECO:0000313" key="2">
    <source>
        <dbReference type="Proteomes" id="UP000823388"/>
    </source>
</evidence>
<gene>
    <name evidence="1" type="ORF">PVAP13_7KG149700</name>
</gene>
<accession>A0A8T0QB88</accession>
<name>A0A8T0QB88_PANVG</name>
<evidence type="ECO:0000313" key="1">
    <source>
        <dbReference type="EMBL" id="KAG2572131.1"/>
    </source>
</evidence>
<sequence>MRIVLVLRGHESLDPDTVVFTFVPESSKKTERKDVYLSVESVQAYLVDKVYSMEPKSDDYFMILCDYFGENVGGGNRLVAAPVFTMLGNVLGLVLQNCRQGDIGAQMKVVMKASAVKRLLES</sequence>
<organism evidence="1 2">
    <name type="scientific">Panicum virgatum</name>
    <name type="common">Blackwell switchgrass</name>
    <dbReference type="NCBI Taxonomy" id="38727"/>
    <lineage>
        <taxon>Eukaryota</taxon>
        <taxon>Viridiplantae</taxon>
        <taxon>Streptophyta</taxon>
        <taxon>Embryophyta</taxon>
        <taxon>Tracheophyta</taxon>
        <taxon>Spermatophyta</taxon>
        <taxon>Magnoliopsida</taxon>
        <taxon>Liliopsida</taxon>
        <taxon>Poales</taxon>
        <taxon>Poaceae</taxon>
        <taxon>PACMAD clade</taxon>
        <taxon>Panicoideae</taxon>
        <taxon>Panicodae</taxon>
        <taxon>Paniceae</taxon>
        <taxon>Panicinae</taxon>
        <taxon>Panicum</taxon>
        <taxon>Panicum sect. Hiantes</taxon>
    </lineage>
</organism>